<dbReference type="EMBL" id="AGNK02003953">
    <property type="status" value="NOT_ANNOTATED_CDS"/>
    <property type="molecule type" value="Genomic_DNA"/>
</dbReference>
<dbReference type="InParanoid" id="K3YKX9"/>
<reference evidence="2" key="2">
    <citation type="submission" date="2018-08" db="UniProtKB">
        <authorList>
            <consortium name="EnsemblPlants"/>
        </authorList>
    </citation>
    <scope>IDENTIFICATION</scope>
    <source>
        <strain evidence="2">Yugu1</strain>
    </source>
</reference>
<dbReference type="EnsemblPlants" id="KQL02303">
    <property type="protein sequence ID" value="KQL02303"/>
    <property type="gene ID" value="SETIT_014899mg"/>
</dbReference>
<keyword evidence="3" id="KW-1185">Reference proteome</keyword>
<dbReference type="HOGENOM" id="CLU_2597237_0_0_1"/>
<dbReference type="Proteomes" id="UP000004995">
    <property type="component" value="Unassembled WGS sequence"/>
</dbReference>
<organism evidence="2 3">
    <name type="scientific">Setaria italica</name>
    <name type="common">Foxtail millet</name>
    <name type="synonym">Panicum italicum</name>
    <dbReference type="NCBI Taxonomy" id="4555"/>
    <lineage>
        <taxon>Eukaryota</taxon>
        <taxon>Viridiplantae</taxon>
        <taxon>Streptophyta</taxon>
        <taxon>Embryophyta</taxon>
        <taxon>Tracheophyta</taxon>
        <taxon>Spermatophyta</taxon>
        <taxon>Magnoliopsida</taxon>
        <taxon>Liliopsida</taxon>
        <taxon>Poales</taxon>
        <taxon>Poaceae</taxon>
        <taxon>PACMAD clade</taxon>
        <taxon>Panicoideae</taxon>
        <taxon>Panicodae</taxon>
        <taxon>Paniceae</taxon>
        <taxon>Cenchrinae</taxon>
        <taxon>Setaria</taxon>
    </lineage>
</organism>
<evidence type="ECO:0000313" key="3">
    <source>
        <dbReference type="Proteomes" id="UP000004995"/>
    </source>
</evidence>
<evidence type="ECO:0000256" key="1">
    <source>
        <dbReference type="SAM" id="MobiDB-lite"/>
    </source>
</evidence>
<proteinExistence type="predicted"/>
<accession>K3YKX9</accession>
<reference evidence="3" key="1">
    <citation type="journal article" date="2012" name="Nat. Biotechnol.">
        <title>Reference genome sequence of the model plant Setaria.</title>
        <authorList>
            <person name="Bennetzen J.L."/>
            <person name="Schmutz J."/>
            <person name="Wang H."/>
            <person name="Percifield R."/>
            <person name="Hawkins J."/>
            <person name="Pontaroli A.C."/>
            <person name="Estep M."/>
            <person name="Feng L."/>
            <person name="Vaughn J.N."/>
            <person name="Grimwood J."/>
            <person name="Jenkins J."/>
            <person name="Barry K."/>
            <person name="Lindquist E."/>
            <person name="Hellsten U."/>
            <person name="Deshpande S."/>
            <person name="Wang X."/>
            <person name="Wu X."/>
            <person name="Mitros T."/>
            <person name="Triplett J."/>
            <person name="Yang X."/>
            <person name="Ye C.Y."/>
            <person name="Mauro-Herrera M."/>
            <person name="Wang L."/>
            <person name="Li P."/>
            <person name="Sharma M."/>
            <person name="Sharma R."/>
            <person name="Ronald P.C."/>
            <person name="Panaud O."/>
            <person name="Kellogg E.A."/>
            <person name="Brutnell T.P."/>
            <person name="Doust A.N."/>
            <person name="Tuskan G.A."/>
            <person name="Rokhsar D."/>
            <person name="Devos K.M."/>
        </authorList>
    </citation>
    <scope>NUCLEOTIDE SEQUENCE [LARGE SCALE GENOMIC DNA]</scope>
    <source>
        <strain evidence="3">cv. Yugu1</strain>
    </source>
</reference>
<evidence type="ECO:0000313" key="2">
    <source>
        <dbReference type="EnsemblPlants" id="KQL02303"/>
    </source>
</evidence>
<protein>
    <submittedName>
        <fullName evidence="2">Uncharacterized protein</fullName>
    </submittedName>
</protein>
<feature type="region of interest" description="Disordered" evidence="1">
    <location>
        <begin position="1"/>
        <end position="80"/>
    </location>
</feature>
<sequence>TVVTPFVHAGSYATGTSGKAESAPKAAAEGPAEGTGSAVKWPKGGPELVDFVIKNPYFGPPPGSSSDGLPIDPTPEGSMT</sequence>
<dbReference type="AlphaFoldDB" id="K3YKX9"/>
<dbReference type="Gramene" id="KQL02303">
    <property type="protein sequence ID" value="KQL02303"/>
    <property type="gene ID" value="SETIT_014899mg"/>
</dbReference>
<feature type="compositionally biased region" description="Low complexity" evidence="1">
    <location>
        <begin position="17"/>
        <end position="38"/>
    </location>
</feature>
<name>K3YKX9_SETIT</name>